<accession>A0A7J6X9K9</accession>
<dbReference type="PROSITE" id="PS50012">
    <property type="entry name" value="RCC1_3"/>
    <property type="match status" value="6"/>
</dbReference>
<feature type="repeat" description="RCC1" evidence="2">
    <location>
        <begin position="1104"/>
        <end position="1155"/>
    </location>
</feature>
<feature type="region of interest" description="Disordered" evidence="3">
    <location>
        <begin position="730"/>
        <end position="782"/>
    </location>
</feature>
<dbReference type="Proteomes" id="UP000554482">
    <property type="component" value="Unassembled WGS sequence"/>
</dbReference>
<evidence type="ECO:0000256" key="1">
    <source>
        <dbReference type="ARBA" id="ARBA00022737"/>
    </source>
</evidence>
<feature type="repeat" description="RCC1" evidence="2">
    <location>
        <begin position="994"/>
        <end position="1045"/>
    </location>
</feature>
<feature type="repeat" description="RCC1" evidence="2">
    <location>
        <begin position="1208"/>
        <end position="1266"/>
    </location>
</feature>
<dbReference type="InterPro" id="IPR000408">
    <property type="entry name" value="Reg_chr_condens"/>
</dbReference>
<proteinExistence type="predicted"/>
<feature type="compositionally biased region" description="Polar residues" evidence="3">
    <location>
        <begin position="175"/>
        <end position="204"/>
    </location>
</feature>
<dbReference type="AlphaFoldDB" id="A0A7J6X9K9"/>
<gene>
    <name evidence="5" type="ORF">FRX31_003948</name>
</gene>
<dbReference type="PANTHER" id="PTHR47820">
    <property type="entry name" value="BNAC05G24000D PROTEIN"/>
    <property type="match status" value="1"/>
</dbReference>
<dbReference type="SUPFAM" id="SSF50985">
    <property type="entry name" value="RCC1/BLIP-II"/>
    <property type="match status" value="1"/>
</dbReference>
<name>A0A7J6X9K9_THATH</name>
<feature type="compositionally biased region" description="Polar residues" evidence="3">
    <location>
        <begin position="530"/>
        <end position="543"/>
    </location>
</feature>
<dbReference type="PRINTS" id="PR00633">
    <property type="entry name" value="RCCNDNSATION"/>
</dbReference>
<feature type="compositionally biased region" description="Polar residues" evidence="3">
    <location>
        <begin position="559"/>
        <end position="573"/>
    </location>
</feature>
<dbReference type="OrthoDB" id="6078042at2759"/>
<feature type="region of interest" description="Disordered" evidence="3">
    <location>
        <begin position="272"/>
        <end position="304"/>
    </location>
</feature>
<dbReference type="Gene3D" id="2.130.10.30">
    <property type="entry name" value="Regulator of chromosome condensation 1/beta-lactamase-inhibitor protein II"/>
    <property type="match status" value="2"/>
</dbReference>
<evidence type="ECO:0000313" key="5">
    <source>
        <dbReference type="EMBL" id="KAF5206466.1"/>
    </source>
</evidence>
<evidence type="ECO:0000256" key="3">
    <source>
        <dbReference type="SAM" id="MobiDB-lite"/>
    </source>
</evidence>
<reference evidence="5 6" key="1">
    <citation type="submission" date="2020-06" db="EMBL/GenBank/DDBJ databases">
        <title>Transcriptomic and genomic resources for Thalictrum thalictroides and T. hernandezii: Facilitating candidate gene discovery in an emerging model plant lineage.</title>
        <authorList>
            <person name="Arias T."/>
            <person name="Riano-Pachon D.M."/>
            <person name="Di Stilio V.S."/>
        </authorList>
    </citation>
    <scope>NUCLEOTIDE SEQUENCE [LARGE SCALE GENOMIC DNA]</scope>
    <source>
        <strain evidence="6">cv. WT478/WT964</strain>
        <tissue evidence="5">Leaves</tissue>
    </source>
</reference>
<comment type="caution">
    <text evidence="5">The sequence shown here is derived from an EMBL/GenBank/DDBJ whole genome shotgun (WGS) entry which is preliminary data.</text>
</comment>
<evidence type="ECO:0000313" key="6">
    <source>
        <dbReference type="Proteomes" id="UP000554482"/>
    </source>
</evidence>
<sequence>MASSQIEIASAPHDHVLRDHNRRIRGERECSSKARSAFQKNIDELMRDHLNNCWGSNEEKNGKYFGVMSMSGRDENRRGEGEVESEAMRRQTQILDRWAAHQAREMITTIERQKFEADLMSTSHSLTVSERASTFLRETSPAPSDSSVEVPNLRASSLVQMWKEFEAEAISPIANQSGSLNSNSNVRYSRLNSTRSNTESTSVGGSPIHSETDDRYDAVAAPEDSCVERESEQKVLSYQCLPSLQRQSSLVLRQSSDGSEGVRVADIVKRLTSGSQTTQSSPLSSCNENANDQEQPILSEPWSPIDHYVSDQGELRDLKFSRKSLRVRGRQATKDLLMQMEQERQSELSKLAERRVVSLFPHRGRIQSMLRVRFLQRKAGDQGQPRPASRASGLDQLHGRSTTFRLRERFSLRAQPDGNMPALSKDNFQIHAQLPDAIHGAGDVPVLIENNLQTHTQLVNVTQYSSNTPVLNKDRLQTNKKLLNVIQVSCNAPVLNEDSLPTPAQIITHKSASVPVLTEDKLQTCTQLFNGTQDSGHSGSSDHQALRKVHDEEPVSFEHSVQTGTVDPSTASTSKHKHVSQEGLCIDNVDSDGPMENETTSYGWEGDLLAEEAEISTLQQMATERWEMLIEEPDSSTLCSLLNNVSCPPRGWECGRQTWYDGTLENDSDNEEIHALQERRTVSNLLASSFRERMERLIYSHLQRHQLIFPSAEEETIRHHYQEVIDDPEHVGSPLMQLPLPSRLTPRSQYQDHEFSDESDRAASSEPPQPSSSDYQDSQRCSPFTNHRSLEMELIYDLKGHLEKLQYEMSELRESIKGMGMQVKLQNSVKQEDAAAVCHSIRAGEAIEFSKSTLNRKGNCCICYSMPVDSLLYRGASGQLGGGIEENRLYPTSVASLLLPSNFRLSPTSGVLPSSPSDASSSSSPIIETSISCGLFHSSLLVDGKFWIWGKGDGGRLGFGHENPAFFPTLNPNLISVSSIDLGGIHSVALTDEGEVFSWGYGGFGALGHSVYTRELLPRKVKEAWNGKICQIATSGTHTAAVTDSGELYMWGRDEGDGRLGLGPGRGPNEGGGLSIPSKVKSLSVPVAAVSCGGFFTMALSREGQLWNWGANSNYELGRGDKIGGWKPQPIPNLQDVCISQIASGGFHSLALTDEGKILSWGHGGHGQLGHSSIQNLKVPSVVEALAEERIVYIACGGSSSAAISDKGKLYMWGNAKDFQLGVPGLPEVQPLPVEVKFLDEDDGFSPHHVLSVAIGASHAMCLISSTDCPV</sequence>
<keyword evidence="6" id="KW-1185">Reference proteome</keyword>
<keyword evidence="1" id="KW-0677">Repeat</keyword>
<organism evidence="5 6">
    <name type="scientific">Thalictrum thalictroides</name>
    <name type="common">Rue-anemone</name>
    <name type="synonym">Anemone thalictroides</name>
    <dbReference type="NCBI Taxonomy" id="46969"/>
    <lineage>
        <taxon>Eukaryota</taxon>
        <taxon>Viridiplantae</taxon>
        <taxon>Streptophyta</taxon>
        <taxon>Embryophyta</taxon>
        <taxon>Tracheophyta</taxon>
        <taxon>Spermatophyta</taxon>
        <taxon>Magnoliopsida</taxon>
        <taxon>Ranunculales</taxon>
        <taxon>Ranunculaceae</taxon>
        <taxon>Thalictroideae</taxon>
        <taxon>Thalictrum</taxon>
    </lineage>
</organism>
<feature type="compositionally biased region" description="Basic and acidic residues" evidence="3">
    <location>
        <begin position="750"/>
        <end position="763"/>
    </location>
</feature>
<evidence type="ECO:0000259" key="4">
    <source>
        <dbReference type="Pfam" id="PF25390"/>
    </source>
</evidence>
<feature type="repeat" description="RCC1" evidence="2">
    <location>
        <begin position="1046"/>
        <end position="1103"/>
    </location>
</feature>
<feature type="region of interest" description="Disordered" evidence="3">
    <location>
        <begin position="377"/>
        <end position="397"/>
    </location>
</feature>
<feature type="domain" description="RCC1-like" evidence="4">
    <location>
        <begin position="875"/>
        <end position="1262"/>
    </location>
</feature>
<dbReference type="InterPro" id="IPR009091">
    <property type="entry name" value="RCC1/BLIP-II"/>
</dbReference>
<dbReference type="InterPro" id="IPR058923">
    <property type="entry name" value="RCC1-like_dom"/>
</dbReference>
<feature type="repeat" description="RCC1" evidence="2">
    <location>
        <begin position="1156"/>
        <end position="1207"/>
    </location>
</feature>
<feature type="region of interest" description="Disordered" evidence="3">
    <location>
        <begin position="530"/>
        <end position="598"/>
    </location>
</feature>
<feature type="region of interest" description="Disordered" evidence="3">
    <location>
        <begin position="175"/>
        <end position="217"/>
    </location>
</feature>
<feature type="compositionally biased region" description="Polar residues" evidence="3">
    <location>
        <begin position="272"/>
        <end position="296"/>
    </location>
</feature>
<feature type="compositionally biased region" description="Basic and acidic residues" evidence="3">
    <location>
        <begin position="544"/>
        <end position="553"/>
    </location>
</feature>
<protein>
    <submittedName>
        <fullName evidence="5">Regulator of chromosome condensation</fullName>
    </submittedName>
</protein>
<dbReference type="PANTHER" id="PTHR47820:SF3">
    <property type="entry name" value="OS07G0499800 PROTEIN"/>
    <property type="match status" value="1"/>
</dbReference>
<dbReference type="Pfam" id="PF25390">
    <property type="entry name" value="WD40_RLD"/>
    <property type="match status" value="1"/>
</dbReference>
<dbReference type="PROSITE" id="PS00626">
    <property type="entry name" value="RCC1_2"/>
    <property type="match status" value="1"/>
</dbReference>
<feature type="repeat" description="RCC1" evidence="2">
    <location>
        <begin position="944"/>
        <end position="993"/>
    </location>
</feature>
<evidence type="ECO:0000256" key="2">
    <source>
        <dbReference type="PROSITE-ProRule" id="PRU00235"/>
    </source>
</evidence>
<dbReference type="EMBL" id="JABWDY010002683">
    <property type="protein sequence ID" value="KAF5206466.1"/>
    <property type="molecule type" value="Genomic_DNA"/>
</dbReference>